<name>A0A364XZW4_9BACT</name>
<proteinExistence type="predicted"/>
<dbReference type="EMBL" id="QMFY01000013">
    <property type="protein sequence ID" value="RAV99028.1"/>
    <property type="molecule type" value="Genomic_DNA"/>
</dbReference>
<dbReference type="Proteomes" id="UP000251889">
    <property type="component" value="Unassembled WGS sequence"/>
</dbReference>
<accession>A0A364XZW4</accession>
<evidence type="ECO:0008006" key="3">
    <source>
        <dbReference type="Google" id="ProtNLM"/>
    </source>
</evidence>
<dbReference type="AlphaFoldDB" id="A0A364XZW4"/>
<keyword evidence="2" id="KW-1185">Reference proteome</keyword>
<evidence type="ECO:0000313" key="2">
    <source>
        <dbReference type="Proteomes" id="UP000251889"/>
    </source>
</evidence>
<gene>
    <name evidence="1" type="ORF">DQQ10_20755</name>
</gene>
<dbReference type="RefSeq" id="WP_112748841.1">
    <property type="nucleotide sequence ID" value="NZ_QMFY01000013.1"/>
</dbReference>
<organism evidence="1 2">
    <name type="scientific">Pseudochryseolinea flava</name>
    <dbReference type="NCBI Taxonomy" id="2059302"/>
    <lineage>
        <taxon>Bacteria</taxon>
        <taxon>Pseudomonadati</taxon>
        <taxon>Bacteroidota</taxon>
        <taxon>Cytophagia</taxon>
        <taxon>Cytophagales</taxon>
        <taxon>Fulvivirgaceae</taxon>
        <taxon>Pseudochryseolinea</taxon>
    </lineage>
</organism>
<comment type="caution">
    <text evidence="1">The sequence shown here is derived from an EMBL/GenBank/DDBJ whole genome shotgun (WGS) entry which is preliminary data.</text>
</comment>
<evidence type="ECO:0000313" key="1">
    <source>
        <dbReference type="EMBL" id="RAV99028.1"/>
    </source>
</evidence>
<protein>
    <recommendedName>
        <fullName evidence="3">SnoaL-like domain-containing protein</fullName>
    </recommendedName>
</protein>
<reference evidence="1 2" key="1">
    <citation type="submission" date="2018-06" db="EMBL/GenBank/DDBJ databases">
        <title>Chryseolinea flavus sp. nov., a member of the phylum Bacteroidetes isolated from soil.</title>
        <authorList>
            <person name="Li Y."/>
            <person name="Wang J."/>
        </authorList>
    </citation>
    <scope>NUCLEOTIDE SEQUENCE [LARGE SCALE GENOMIC DNA]</scope>
    <source>
        <strain evidence="1 2">SDU1-6</strain>
    </source>
</reference>
<dbReference type="OrthoDB" id="6932986at2"/>
<sequence>MKEIVIKISLSMLLLIGVTTAFNTRKDRDFGTHQLDVETKKAVLKVLDEYMITFNAKNLKAWEATYHFPHFRLASGRMSVLENAGERDSTKVFVELSKAGWHRSAWDHRNIVQGDSSKVHIDTKFSRYRADGSKIASYESLYIVTKEKGRWGVKMRSSYAE</sequence>